<feature type="transmembrane region" description="Helical" evidence="2">
    <location>
        <begin position="138"/>
        <end position="164"/>
    </location>
</feature>
<dbReference type="EMBL" id="RSCE01000014">
    <property type="protein sequence ID" value="RSH77860.1"/>
    <property type="molecule type" value="Genomic_DNA"/>
</dbReference>
<organism evidence="3 4">
    <name type="scientific">Apiotrichum porosum</name>
    <dbReference type="NCBI Taxonomy" id="105984"/>
    <lineage>
        <taxon>Eukaryota</taxon>
        <taxon>Fungi</taxon>
        <taxon>Dikarya</taxon>
        <taxon>Basidiomycota</taxon>
        <taxon>Agaricomycotina</taxon>
        <taxon>Tremellomycetes</taxon>
        <taxon>Trichosporonales</taxon>
        <taxon>Trichosporonaceae</taxon>
        <taxon>Apiotrichum</taxon>
    </lineage>
</organism>
<comment type="caution">
    <text evidence="3">The sequence shown here is derived from an EMBL/GenBank/DDBJ whole genome shotgun (WGS) entry which is preliminary data.</text>
</comment>
<keyword evidence="2" id="KW-1133">Transmembrane helix</keyword>
<feature type="transmembrane region" description="Helical" evidence="2">
    <location>
        <begin position="107"/>
        <end position="126"/>
    </location>
</feature>
<evidence type="ECO:0000256" key="1">
    <source>
        <dbReference type="SAM" id="MobiDB-lite"/>
    </source>
</evidence>
<keyword evidence="4" id="KW-1185">Reference proteome</keyword>
<evidence type="ECO:0000256" key="2">
    <source>
        <dbReference type="SAM" id="Phobius"/>
    </source>
</evidence>
<evidence type="ECO:0000313" key="3">
    <source>
        <dbReference type="EMBL" id="RSH77860.1"/>
    </source>
</evidence>
<keyword evidence="2" id="KW-0472">Membrane</keyword>
<gene>
    <name evidence="3" type="ORF">EHS24_002926</name>
</gene>
<sequence>MPINIPGSPSEDEAKLPQDPPTAKSKEQLKRELDEKITNDLPEMALWAQTLQYLAQHVIHNQLLSAEHQDIVRHLEHSMQEVVDAFHQLQHGRHDVDHDELKHVWDALLHSLLALALYLGTAAQILKEAARKRFKLLLVVAAGYGALSLLSGLIFYLGILGVSIHKDVFLPTFNKLVPMIRL</sequence>
<feature type="region of interest" description="Disordered" evidence="1">
    <location>
        <begin position="1"/>
        <end position="28"/>
    </location>
</feature>
<dbReference type="GeneID" id="39587469"/>
<dbReference type="Proteomes" id="UP000279236">
    <property type="component" value="Unassembled WGS sequence"/>
</dbReference>
<evidence type="ECO:0000313" key="4">
    <source>
        <dbReference type="Proteomes" id="UP000279236"/>
    </source>
</evidence>
<reference evidence="3 4" key="1">
    <citation type="submission" date="2018-11" db="EMBL/GenBank/DDBJ databases">
        <title>Genome sequence of Apiotrichum porosum DSM 27194.</title>
        <authorList>
            <person name="Aliyu H."/>
            <person name="Gorte O."/>
            <person name="Ochsenreither K."/>
        </authorList>
    </citation>
    <scope>NUCLEOTIDE SEQUENCE [LARGE SCALE GENOMIC DNA]</scope>
    <source>
        <strain evidence="3 4">DSM 27194</strain>
    </source>
</reference>
<protein>
    <submittedName>
        <fullName evidence="3">Uncharacterized protein</fullName>
    </submittedName>
</protein>
<keyword evidence="2" id="KW-0812">Transmembrane</keyword>
<dbReference type="AlphaFoldDB" id="A0A427XG36"/>
<name>A0A427XG36_9TREE</name>
<dbReference type="RefSeq" id="XP_028473007.1">
    <property type="nucleotide sequence ID" value="XM_028618640.1"/>
</dbReference>
<accession>A0A427XG36</accession>
<proteinExistence type="predicted"/>